<dbReference type="Proteomes" id="UP000192727">
    <property type="component" value="Chromosome"/>
</dbReference>
<dbReference type="AlphaFoldDB" id="A0A1V0UP24"/>
<accession>A0A1V0UP24</accession>
<organism evidence="1 2">
    <name type="scientific">Paenibacillus larvae subsp. pulvifaciens</name>
    <dbReference type="NCBI Taxonomy" id="1477"/>
    <lineage>
        <taxon>Bacteria</taxon>
        <taxon>Bacillati</taxon>
        <taxon>Bacillota</taxon>
        <taxon>Bacilli</taxon>
        <taxon>Bacillales</taxon>
        <taxon>Paenibacillaceae</taxon>
        <taxon>Paenibacillus</taxon>
    </lineage>
</organism>
<reference evidence="1 2" key="1">
    <citation type="submission" date="2017-03" db="EMBL/GenBank/DDBJ databases">
        <title>Paenibacillus larvae genome sequencing.</title>
        <authorList>
            <person name="Dingman D.W."/>
        </authorList>
    </citation>
    <scope>NUCLEOTIDE SEQUENCE [LARGE SCALE GENOMIC DNA]</scope>
    <source>
        <strain evidence="1 2">SAG 10367</strain>
    </source>
</reference>
<name>A0A1V0UP24_9BACL</name>
<evidence type="ECO:0000313" key="2">
    <source>
        <dbReference type="Proteomes" id="UP000192727"/>
    </source>
</evidence>
<dbReference type="RefSeq" id="WP_023483467.1">
    <property type="nucleotide sequence ID" value="NZ_CP020557.1"/>
</dbReference>
<dbReference type="EMBL" id="CP020557">
    <property type="protein sequence ID" value="ARF66877.1"/>
    <property type="molecule type" value="Genomic_DNA"/>
</dbReference>
<evidence type="ECO:0000313" key="1">
    <source>
        <dbReference type="EMBL" id="ARF66877.1"/>
    </source>
</evidence>
<proteinExistence type="predicted"/>
<gene>
    <name evidence="1" type="ORF">B7C51_02235</name>
</gene>
<protein>
    <submittedName>
        <fullName evidence="1">Uncharacterized protein</fullName>
    </submittedName>
</protein>
<sequence length="224" mass="26282">MSWVKLVNDNIFSRVNKPPQEFENLKFKHLDLSQQSFIFTVLSQYFLSMSVFCHDLVYTIIPVFTSNTLFSQAKNEVAIHFEDVKLRYNSSVNVSLNLKQVKSTSADYLRRMYAEEKMNLIVRDLFARDKIIEESSLNFGNNIYYQIDPSSVDELKCDDFDYVYSFLEKSYMQDDGTVTITPFNWIFSDDLIHSPAIKYFAHHFKEMFLIVDPSSNIIRGIHLI</sequence>